<keyword evidence="3" id="KW-1185">Reference proteome</keyword>
<organism evidence="2 3">
    <name type="scientific">Cinara cedri</name>
    <dbReference type="NCBI Taxonomy" id="506608"/>
    <lineage>
        <taxon>Eukaryota</taxon>
        <taxon>Metazoa</taxon>
        <taxon>Ecdysozoa</taxon>
        <taxon>Arthropoda</taxon>
        <taxon>Hexapoda</taxon>
        <taxon>Insecta</taxon>
        <taxon>Pterygota</taxon>
        <taxon>Neoptera</taxon>
        <taxon>Paraneoptera</taxon>
        <taxon>Hemiptera</taxon>
        <taxon>Sternorrhyncha</taxon>
        <taxon>Aphidomorpha</taxon>
        <taxon>Aphidoidea</taxon>
        <taxon>Aphididae</taxon>
        <taxon>Lachninae</taxon>
        <taxon>Cinara</taxon>
    </lineage>
</organism>
<feature type="domain" description="PiggyBac transposable element-derived protein" evidence="1">
    <location>
        <begin position="14"/>
        <end position="88"/>
    </location>
</feature>
<sequence>MDVPVDPESEDEYDLNVPAISEVMKRNRYVKILSHIHINNNDNIPQDNKDKLFKLRPMIDSLNQMFRESSSGTRELSVDESMIKFKGRNQNGYIMKFSVYQGKNETLENQFENTNLGERIVLQLTKPFWNESRLVFFDNYFTTIPLLEKLRTQQT</sequence>
<dbReference type="AlphaFoldDB" id="A0A5E4MW17"/>
<proteinExistence type="predicted"/>
<gene>
    <name evidence="2" type="ORF">CINCED_3A025586</name>
</gene>
<dbReference type="InterPro" id="IPR029526">
    <property type="entry name" value="PGBD"/>
</dbReference>
<accession>A0A5E4MW17</accession>
<reference evidence="2 3" key="1">
    <citation type="submission" date="2019-08" db="EMBL/GenBank/DDBJ databases">
        <authorList>
            <person name="Alioto T."/>
            <person name="Alioto T."/>
            <person name="Gomez Garrido J."/>
        </authorList>
    </citation>
    <scope>NUCLEOTIDE SEQUENCE [LARGE SCALE GENOMIC DNA]</scope>
</reference>
<dbReference type="OrthoDB" id="6612384at2759"/>
<name>A0A5E4MW17_9HEMI</name>
<feature type="domain" description="PiggyBac transposable element-derived protein" evidence="1">
    <location>
        <begin position="90"/>
        <end position="155"/>
    </location>
</feature>
<evidence type="ECO:0000313" key="2">
    <source>
        <dbReference type="EMBL" id="VVC36506.1"/>
    </source>
</evidence>
<dbReference type="EMBL" id="CABPRJ010001434">
    <property type="protein sequence ID" value="VVC36506.1"/>
    <property type="molecule type" value="Genomic_DNA"/>
</dbReference>
<evidence type="ECO:0000313" key="3">
    <source>
        <dbReference type="Proteomes" id="UP000325440"/>
    </source>
</evidence>
<dbReference type="PANTHER" id="PTHR46599:SF3">
    <property type="entry name" value="PIGGYBAC TRANSPOSABLE ELEMENT-DERIVED PROTEIN 4"/>
    <property type="match status" value="1"/>
</dbReference>
<protein>
    <submittedName>
        <fullName evidence="2">PiggyBac transposable element-derived protein</fullName>
    </submittedName>
</protein>
<dbReference type="Pfam" id="PF13843">
    <property type="entry name" value="DDE_Tnp_1_7"/>
    <property type="match status" value="2"/>
</dbReference>
<dbReference type="Proteomes" id="UP000325440">
    <property type="component" value="Unassembled WGS sequence"/>
</dbReference>
<evidence type="ECO:0000259" key="1">
    <source>
        <dbReference type="Pfam" id="PF13843"/>
    </source>
</evidence>
<dbReference type="PANTHER" id="PTHR46599">
    <property type="entry name" value="PIGGYBAC TRANSPOSABLE ELEMENT-DERIVED PROTEIN 4"/>
    <property type="match status" value="1"/>
</dbReference>